<dbReference type="InterPro" id="IPR036641">
    <property type="entry name" value="HPT_dom_sf"/>
</dbReference>
<proteinExistence type="predicted"/>
<dbReference type="InterPro" id="IPR008207">
    <property type="entry name" value="Sig_transdc_His_kin_Hpt_dom"/>
</dbReference>
<dbReference type="RefSeq" id="WP_159449020.1">
    <property type="nucleotide sequence ID" value="NZ_SLUK01000008.1"/>
</dbReference>
<feature type="domain" description="HPt" evidence="1">
    <location>
        <begin position="43"/>
        <end position="108"/>
    </location>
</feature>
<keyword evidence="3" id="KW-1185">Reference proteome</keyword>
<dbReference type="SUPFAM" id="SSF47226">
    <property type="entry name" value="Histidine-containing phosphotransfer domain, HPT domain"/>
    <property type="match status" value="1"/>
</dbReference>
<dbReference type="Gene3D" id="1.20.120.160">
    <property type="entry name" value="HPT domain"/>
    <property type="match status" value="1"/>
</dbReference>
<dbReference type="EMBL" id="SLUK01000008">
    <property type="protein sequence ID" value="TCL42778.1"/>
    <property type="molecule type" value="Genomic_DNA"/>
</dbReference>
<evidence type="ECO:0000313" key="3">
    <source>
        <dbReference type="Proteomes" id="UP000294682"/>
    </source>
</evidence>
<gene>
    <name evidence="2" type="ORF">EDD78_10889</name>
</gene>
<organism evidence="2 3">
    <name type="scientific">Harryflintia acetispora</name>
    <dbReference type="NCBI Taxonomy" id="1849041"/>
    <lineage>
        <taxon>Bacteria</taxon>
        <taxon>Bacillati</taxon>
        <taxon>Bacillota</taxon>
        <taxon>Clostridia</taxon>
        <taxon>Eubacteriales</taxon>
        <taxon>Oscillospiraceae</taxon>
        <taxon>Harryflintia</taxon>
    </lineage>
</organism>
<evidence type="ECO:0000259" key="1">
    <source>
        <dbReference type="Pfam" id="PF01627"/>
    </source>
</evidence>
<evidence type="ECO:0000313" key="2">
    <source>
        <dbReference type="EMBL" id="TCL42778.1"/>
    </source>
</evidence>
<sequence length="117" mass="12877">MTIKECFENLGADYDDVLRRMGTQERLLRFLSKFPQDPSFSLLCGAYERGDAGEAFRAVHSLKGVSVNLGLSSLYASACALTEELRGGTITPASAPMLEHLRQDYEATIACIRELEA</sequence>
<dbReference type="GO" id="GO:0000160">
    <property type="term" value="P:phosphorelay signal transduction system"/>
    <property type="evidence" value="ECO:0007669"/>
    <property type="project" value="InterPro"/>
</dbReference>
<accession>A0A9X8UI89</accession>
<protein>
    <submittedName>
        <fullName evidence="2">Hpt domain-containing protein</fullName>
    </submittedName>
</protein>
<dbReference type="AlphaFoldDB" id="A0A9X8UI89"/>
<comment type="caution">
    <text evidence="2">The sequence shown here is derived from an EMBL/GenBank/DDBJ whole genome shotgun (WGS) entry which is preliminary data.</text>
</comment>
<reference evidence="2 3" key="1">
    <citation type="submission" date="2019-03" db="EMBL/GenBank/DDBJ databases">
        <title>Genomic Encyclopedia of Type Strains, Phase IV (KMG-IV): sequencing the most valuable type-strain genomes for metagenomic binning, comparative biology and taxonomic classification.</title>
        <authorList>
            <person name="Goeker M."/>
        </authorList>
    </citation>
    <scope>NUCLEOTIDE SEQUENCE [LARGE SCALE GENOMIC DNA]</scope>
    <source>
        <strain evidence="2 3">DSM 100433</strain>
    </source>
</reference>
<dbReference type="Pfam" id="PF01627">
    <property type="entry name" value="Hpt"/>
    <property type="match status" value="1"/>
</dbReference>
<dbReference type="Proteomes" id="UP000294682">
    <property type="component" value="Unassembled WGS sequence"/>
</dbReference>
<name>A0A9X8UI89_9FIRM</name>